<reference evidence="2 3" key="1">
    <citation type="submission" date="2019-02" db="EMBL/GenBank/DDBJ databases">
        <title>Deep-cultivation of Planctomycetes and their phenomic and genomic characterization uncovers novel biology.</title>
        <authorList>
            <person name="Wiegand S."/>
            <person name="Jogler M."/>
            <person name="Boedeker C."/>
            <person name="Pinto D."/>
            <person name="Vollmers J."/>
            <person name="Rivas-Marin E."/>
            <person name="Kohn T."/>
            <person name="Peeters S.H."/>
            <person name="Heuer A."/>
            <person name="Rast P."/>
            <person name="Oberbeckmann S."/>
            <person name="Bunk B."/>
            <person name="Jeske O."/>
            <person name="Meyerdierks A."/>
            <person name="Storesund J.E."/>
            <person name="Kallscheuer N."/>
            <person name="Luecker S."/>
            <person name="Lage O.M."/>
            <person name="Pohl T."/>
            <person name="Merkel B.J."/>
            <person name="Hornburger P."/>
            <person name="Mueller R.-W."/>
            <person name="Bruemmer F."/>
            <person name="Labrenz M."/>
            <person name="Spormann A.M."/>
            <person name="Op Den Camp H."/>
            <person name="Overmann J."/>
            <person name="Amann R."/>
            <person name="Jetten M.S.M."/>
            <person name="Mascher T."/>
            <person name="Medema M.H."/>
            <person name="Devos D.P."/>
            <person name="Kaster A.-K."/>
            <person name="Ovreas L."/>
            <person name="Rohde M."/>
            <person name="Galperin M.Y."/>
            <person name="Jogler C."/>
        </authorList>
    </citation>
    <scope>NUCLEOTIDE SEQUENCE [LARGE SCALE GENOMIC DNA]</scope>
    <source>
        <strain evidence="2 3">Poly41</strain>
    </source>
</reference>
<keyword evidence="1" id="KW-0812">Transmembrane</keyword>
<dbReference type="Pfam" id="PF07963">
    <property type="entry name" value="N_methyl"/>
    <property type="match status" value="1"/>
</dbReference>
<dbReference type="OrthoDB" id="291052at2"/>
<feature type="transmembrane region" description="Helical" evidence="1">
    <location>
        <begin position="31"/>
        <end position="52"/>
    </location>
</feature>
<dbReference type="InterPro" id="IPR012902">
    <property type="entry name" value="N_methyl_site"/>
</dbReference>
<keyword evidence="1" id="KW-0472">Membrane</keyword>
<evidence type="ECO:0000256" key="1">
    <source>
        <dbReference type="SAM" id="Phobius"/>
    </source>
</evidence>
<evidence type="ECO:0000313" key="2">
    <source>
        <dbReference type="EMBL" id="TWU41903.1"/>
    </source>
</evidence>
<dbReference type="Proteomes" id="UP000319143">
    <property type="component" value="Unassembled WGS sequence"/>
</dbReference>
<organism evidence="2 3">
    <name type="scientific">Novipirellula artificiosorum</name>
    <dbReference type="NCBI Taxonomy" id="2528016"/>
    <lineage>
        <taxon>Bacteria</taxon>
        <taxon>Pseudomonadati</taxon>
        <taxon>Planctomycetota</taxon>
        <taxon>Planctomycetia</taxon>
        <taxon>Pirellulales</taxon>
        <taxon>Pirellulaceae</taxon>
        <taxon>Novipirellula</taxon>
    </lineage>
</organism>
<keyword evidence="1" id="KW-1133">Transmembrane helix</keyword>
<dbReference type="EMBL" id="SJPV01000001">
    <property type="protein sequence ID" value="TWU41903.1"/>
    <property type="molecule type" value="Genomic_DNA"/>
</dbReference>
<gene>
    <name evidence="2" type="ORF">Poly41_01960</name>
</gene>
<dbReference type="NCBIfam" id="TIGR02532">
    <property type="entry name" value="IV_pilin_GFxxxE"/>
    <property type="match status" value="1"/>
</dbReference>
<evidence type="ECO:0008006" key="4">
    <source>
        <dbReference type="Google" id="ProtNLM"/>
    </source>
</evidence>
<name>A0A5C6DWU5_9BACT</name>
<accession>A0A5C6DWU5</accession>
<dbReference type="RefSeq" id="WP_146524059.1">
    <property type="nucleotide sequence ID" value="NZ_SJPV01000001.1"/>
</dbReference>
<evidence type="ECO:0000313" key="3">
    <source>
        <dbReference type="Proteomes" id="UP000319143"/>
    </source>
</evidence>
<dbReference type="AlphaFoldDB" id="A0A5C6DWU5"/>
<sequence>MRDWLLAVVGRAVFRRKRDCRVGARCKRGFSLLEILLALAILGGSLAVLSTISDTGIDAAMESRDLAVARILCQTKLSEMLLQDVSPQSVPSTPIASTDSGSLTPFAYSVEVLPAPMDGLLVVRVTVEANPSESGAASVTYALTRWMIDPALGLEEAEAAEKAAAEEAAAAAEADTSEGGGI</sequence>
<proteinExistence type="predicted"/>
<keyword evidence="3" id="KW-1185">Reference proteome</keyword>
<comment type="caution">
    <text evidence="2">The sequence shown here is derived from an EMBL/GenBank/DDBJ whole genome shotgun (WGS) entry which is preliminary data.</text>
</comment>
<protein>
    <recommendedName>
        <fullName evidence="4">Prepilin-type N-terminal cleavage/methylation domain-containing protein</fullName>
    </recommendedName>
</protein>